<dbReference type="EMBL" id="JAPXFL010000014">
    <property type="protein sequence ID" value="KAK9497650.1"/>
    <property type="molecule type" value="Genomic_DNA"/>
</dbReference>
<comment type="caution">
    <text evidence="9">The sequence shown here is derived from an EMBL/GenBank/DDBJ whole genome shotgun (WGS) entry which is preliminary data.</text>
</comment>
<evidence type="ECO:0000256" key="2">
    <source>
        <dbReference type="ARBA" id="ARBA00022801"/>
    </source>
</evidence>
<evidence type="ECO:0000256" key="7">
    <source>
        <dbReference type="SAM" id="SignalP"/>
    </source>
</evidence>
<keyword evidence="1" id="KW-0645">Protease</keyword>
<evidence type="ECO:0000256" key="3">
    <source>
        <dbReference type="ARBA" id="ARBA00022825"/>
    </source>
</evidence>
<evidence type="ECO:0000256" key="5">
    <source>
        <dbReference type="ARBA" id="ARBA00023157"/>
    </source>
</evidence>
<keyword evidence="10" id="KW-1185">Reference proteome</keyword>
<dbReference type="Pfam" id="PF00089">
    <property type="entry name" value="Trypsin"/>
    <property type="match status" value="1"/>
</dbReference>
<dbReference type="InterPro" id="IPR043504">
    <property type="entry name" value="Peptidase_S1_PA_chymotrypsin"/>
</dbReference>
<dbReference type="Gene3D" id="2.40.10.10">
    <property type="entry name" value="Trypsin-like serine proteases"/>
    <property type="match status" value="1"/>
</dbReference>
<dbReference type="SUPFAM" id="SSF50494">
    <property type="entry name" value="Trypsin-like serine proteases"/>
    <property type="match status" value="1"/>
</dbReference>
<dbReference type="InterPro" id="IPR001254">
    <property type="entry name" value="Trypsin_dom"/>
</dbReference>
<keyword evidence="3" id="KW-0720">Serine protease</keyword>
<feature type="signal peptide" evidence="7">
    <location>
        <begin position="1"/>
        <end position="21"/>
    </location>
</feature>
<keyword evidence="2" id="KW-0378">Hydrolase</keyword>
<protein>
    <recommendedName>
        <fullName evidence="8">Peptidase S1 domain-containing protein</fullName>
    </recommendedName>
</protein>
<dbReference type="Proteomes" id="UP001461498">
    <property type="component" value="Unassembled WGS sequence"/>
</dbReference>
<reference evidence="9 10" key="1">
    <citation type="submission" date="2022-12" db="EMBL/GenBank/DDBJ databases">
        <title>Chromosome-level genome assembly of true bugs.</title>
        <authorList>
            <person name="Ma L."/>
            <person name="Li H."/>
        </authorList>
    </citation>
    <scope>NUCLEOTIDE SEQUENCE [LARGE SCALE GENOMIC DNA]</scope>
    <source>
        <strain evidence="9">Lab_2022b</strain>
    </source>
</reference>
<accession>A0AAW1CJM3</accession>
<dbReference type="PROSITE" id="PS50240">
    <property type="entry name" value="TRYPSIN_DOM"/>
    <property type="match status" value="1"/>
</dbReference>
<dbReference type="PANTHER" id="PTHR24276">
    <property type="entry name" value="POLYSERASE-RELATED"/>
    <property type="match status" value="1"/>
</dbReference>
<feature type="domain" description="Peptidase S1" evidence="8">
    <location>
        <begin position="12"/>
        <end position="234"/>
    </location>
</feature>
<keyword evidence="7" id="KW-0732">Signal</keyword>
<evidence type="ECO:0000313" key="10">
    <source>
        <dbReference type="Proteomes" id="UP001461498"/>
    </source>
</evidence>
<gene>
    <name evidence="9" type="ORF">O3M35_004338</name>
</gene>
<keyword evidence="5" id="KW-1015">Disulfide bond</keyword>
<name>A0AAW1CJM3_9HEMI</name>
<evidence type="ECO:0000256" key="1">
    <source>
        <dbReference type="ARBA" id="ARBA00022670"/>
    </source>
</evidence>
<organism evidence="9 10">
    <name type="scientific">Rhynocoris fuscipes</name>
    <dbReference type="NCBI Taxonomy" id="488301"/>
    <lineage>
        <taxon>Eukaryota</taxon>
        <taxon>Metazoa</taxon>
        <taxon>Ecdysozoa</taxon>
        <taxon>Arthropoda</taxon>
        <taxon>Hexapoda</taxon>
        <taxon>Insecta</taxon>
        <taxon>Pterygota</taxon>
        <taxon>Neoptera</taxon>
        <taxon>Paraneoptera</taxon>
        <taxon>Hemiptera</taxon>
        <taxon>Heteroptera</taxon>
        <taxon>Panheteroptera</taxon>
        <taxon>Cimicomorpha</taxon>
        <taxon>Reduviidae</taxon>
        <taxon>Harpactorinae</taxon>
        <taxon>Harpactorini</taxon>
        <taxon>Rhynocoris</taxon>
    </lineage>
</organism>
<dbReference type="GO" id="GO:0004252">
    <property type="term" value="F:serine-type endopeptidase activity"/>
    <property type="evidence" value="ECO:0007669"/>
    <property type="project" value="InterPro"/>
</dbReference>
<feature type="chain" id="PRO_5043968221" description="Peptidase S1 domain-containing protein" evidence="7">
    <location>
        <begin position="22"/>
        <end position="258"/>
    </location>
</feature>
<dbReference type="InterPro" id="IPR050430">
    <property type="entry name" value="Peptidase_S1"/>
</dbReference>
<proteinExistence type="predicted"/>
<evidence type="ECO:0000256" key="6">
    <source>
        <dbReference type="SAM" id="MobiDB-lite"/>
    </source>
</evidence>
<evidence type="ECO:0000256" key="4">
    <source>
        <dbReference type="ARBA" id="ARBA00023145"/>
    </source>
</evidence>
<evidence type="ECO:0000313" key="9">
    <source>
        <dbReference type="EMBL" id="KAK9497650.1"/>
    </source>
</evidence>
<dbReference type="GO" id="GO:0006508">
    <property type="term" value="P:proteolysis"/>
    <property type="evidence" value="ECO:0007669"/>
    <property type="project" value="UniProtKB-KW"/>
</dbReference>
<dbReference type="AlphaFoldDB" id="A0AAW1CJM3"/>
<dbReference type="PANTHER" id="PTHR24276:SF97">
    <property type="entry name" value="GH13245P2-RELATED"/>
    <property type="match status" value="1"/>
</dbReference>
<dbReference type="FunFam" id="2.40.10.10:FF:000068">
    <property type="entry name" value="transmembrane protease serine 2"/>
    <property type="match status" value="1"/>
</dbReference>
<dbReference type="InterPro" id="IPR009003">
    <property type="entry name" value="Peptidase_S1_PA"/>
</dbReference>
<keyword evidence="4" id="KW-0865">Zymogen</keyword>
<evidence type="ECO:0000259" key="8">
    <source>
        <dbReference type="PROSITE" id="PS50240"/>
    </source>
</evidence>
<feature type="region of interest" description="Disordered" evidence="6">
    <location>
        <begin position="235"/>
        <end position="258"/>
    </location>
</feature>
<sequence length="258" mass="28820">MENSLLALVILISAGLYCCVCDEIKIIRAPYHVQIESNKKFMCSASIVNYKWIVTSASCIPDGMKRKDIQVRSGTGEMSKDGGVHPIRDLYKHPEYNASKSTTANNLALIQLWYHFQLSCTVYPMRFPITRAAAEDQAIYSSWLTNSTKGAKLHSVETSVIDWTKCSQIYNNLDVNTLCLNRAESELCVDEGDPVQINGNIQGFAQQSGCQATSTPIILTDLTSYKQWIEQTINNKTKHPSGEQPPPEDPCTLRTSLY</sequence>
<dbReference type="SMART" id="SM00020">
    <property type="entry name" value="Tryp_SPc"/>
    <property type="match status" value="1"/>
</dbReference>